<dbReference type="EMBL" id="JAQQAF010000007">
    <property type="protein sequence ID" value="KAJ8471673.1"/>
    <property type="molecule type" value="Genomic_DNA"/>
</dbReference>
<comment type="caution">
    <text evidence="3">The sequence shown here is derived from an EMBL/GenBank/DDBJ whole genome shotgun (WGS) entry which is preliminary data.</text>
</comment>
<dbReference type="InterPro" id="IPR016040">
    <property type="entry name" value="NAD(P)-bd_dom"/>
</dbReference>
<keyword evidence="1" id="KW-0560">Oxidoreductase</keyword>
<protein>
    <recommendedName>
        <fullName evidence="2">NAD(P)-binding domain-containing protein</fullName>
    </recommendedName>
</protein>
<dbReference type="Gene3D" id="3.40.50.720">
    <property type="entry name" value="NAD(P)-binding Rossmann-like Domain"/>
    <property type="match status" value="1"/>
</dbReference>
<name>A0AAV8QE96_ENSVE</name>
<gene>
    <name evidence="3" type="ORF">OPV22_026016</name>
</gene>
<dbReference type="Proteomes" id="UP001222027">
    <property type="component" value="Unassembled WGS sequence"/>
</dbReference>
<evidence type="ECO:0000313" key="4">
    <source>
        <dbReference type="Proteomes" id="UP001222027"/>
    </source>
</evidence>
<dbReference type="AlphaFoldDB" id="A0AAV8QE96"/>
<dbReference type="InterPro" id="IPR050425">
    <property type="entry name" value="NAD(P)_dehydrat-like"/>
</dbReference>
<evidence type="ECO:0000259" key="2">
    <source>
        <dbReference type="Pfam" id="PF13460"/>
    </source>
</evidence>
<feature type="domain" description="NAD(P)-binding" evidence="2">
    <location>
        <begin position="11"/>
        <end position="122"/>
    </location>
</feature>
<accession>A0AAV8QE96</accession>
<organism evidence="3 4">
    <name type="scientific">Ensete ventricosum</name>
    <name type="common">Abyssinian banana</name>
    <name type="synonym">Musa ensete</name>
    <dbReference type="NCBI Taxonomy" id="4639"/>
    <lineage>
        <taxon>Eukaryota</taxon>
        <taxon>Viridiplantae</taxon>
        <taxon>Streptophyta</taxon>
        <taxon>Embryophyta</taxon>
        <taxon>Tracheophyta</taxon>
        <taxon>Spermatophyta</taxon>
        <taxon>Magnoliopsida</taxon>
        <taxon>Liliopsida</taxon>
        <taxon>Zingiberales</taxon>
        <taxon>Musaceae</taxon>
        <taxon>Ensete</taxon>
    </lineage>
</organism>
<dbReference type="PANTHER" id="PTHR10366:SF404">
    <property type="entry name" value="CINNAMOYL-COA REDUCTASE 1"/>
    <property type="match status" value="1"/>
</dbReference>
<dbReference type="PANTHER" id="PTHR10366">
    <property type="entry name" value="NAD DEPENDENT EPIMERASE/DEHYDRATASE"/>
    <property type="match status" value="1"/>
</dbReference>
<evidence type="ECO:0000313" key="3">
    <source>
        <dbReference type="EMBL" id="KAJ8471673.1"/>
    </source>
</evidence>
<reference evidence="3 4" key="1">
    <citation type="submission" date="2022-12" db="EMBL/GenBank/DDBJ databases">
        <title>Chromosome-scale assembly of the Ensete ventricosum genome.</title>
        <authorList>
            <person name="Dussert Y."/>
            <person name="Stocks J."/>
            <person name="Wendawek A."/>
            <person name="Woldeyes F."/>
            <person name="Nichols R.A."/>
            <person name="Borrell J.S."/>
        </authorList>
    </citation>
    <scope>NUCLEOTIDE SEQUENCE [LARGE SCALE GENOMIC DNA]</scope>
    <source>
        <strain evidence="4">cv. Maze</strain>
        <tissue evidence="3">Seeds</tissue>
    </source>
</reference>
<sequence length="144" mass="15368">MAESCPSQARAGGFIASWLVKLLLEKGYTMKGTVRNPDDAKNVHPKAMKGAAERLILCKADLLDFAALREAIDGCQGVFYTASPVTDDPQKMVEPAVSGTRYAVEAAADAGTVRVWCLPSPSMQSAMDPNGHAHVKKINLSFCA</sequence>
<dbReference type="Pfam" id="PF13460">
    <property type="entry name" value="NAD_binding_10"/>
    <property type="match status" value="1"/>
</dbReference>
<keyword evidence="4" id="KW-1185">Reference proteome</keyword>
<dbReference type="InterPro" id="IPR036291">
    <property type="entry name" value="NAD(P)-bd_dom_sf"/>
</dbReference>
<dbReference type="GO" id="GO:0016616">
    <property type="term" value="F:oxidoreductase activity, acting on the CH-OH group of donors, NAD or NADP as acceptor"/>
    <property type="evidence" value="ECO:0007669"/>
    <property type="project" value="TreeGrafter"/>
</dbReference>
<dbReference type="SUPFAM" id="SSF51735">
    <property type="entry name" value="NAD(P)-binding Rossmann-fold domains"/>
    <property type="match status" value="1"/>
</dbReference>
<proteinExistence type="predicted"/>
<evidence type="ECO:0000256" key="1">
    <source>
        <dbReference type="ARBA" id="ARBA00023002"/>
    </source>
</evidence>